<dbReference type="AlphaFoldDB" id="A0A1D7UW79"/>
<dbReference type="KEGG" id="laj:A0128_08080"/>
<proteinExistence type="predicted"/>
<name>A0A1D7UW79_9LEPT</name>
<dbReference type="EMBL" id="CP015217">
    <property type="protein sequence ID" value="AOP33804.1"/>
    <property type="molecule type" value="Genomic_DNA"/>
</dbReference>
<accession>A0A1D7UW79</accession>
<dbReference type="Proteomes" id="UP000094197">
    <property type="component" value="Chromosome 1"/>
</dbReference>
<gene>
    <name evidence="1" type="ORF">A0128_08080</name>
</gene>
<evidence type="ECO:0000313" key="2">
    <source>
        <dbReference type="Proteomes" id="UP000094197"/>
    </source>
</evidence>
<reference evidence="1 2" key="1">
    <citation type="submission" date="2016-04" db="EMBL/GenBank/DDBJ databases">
        <title>Complete genome seqeunce of Leptospira alstonii serovar Room22.</title>
        <authorList>
            <person name="Nally J.E."/>
            <person name="Bayles D.O."/>
            <person name="Hurley D."/>
            <person name="Fanning S."/>
            <person name="McMahon B.J."/>
            <person name="Arent Z."/>
        </authorList>
    </citation>
    <scope>NUCLEOTIDE SEQUENCE [LARGE SCALE GENOMIC DNA]</scope>
    <source>
        <strain evidence="1 2">GWTS #1</strain>
    </source>
</reference>
<protein>
    <submittedName>
        <fullName evidence="1">Uncharacterized protein</fullName>
    </submittedName>
</protein>
<evidence type="ECO:0000313" key="1">
    <source>
        <dbReference type="EMBL" id="AOP33804.1"/>
    </source>
</evidence>
<organism evidence="1 2">
    <name type="scientific">Leptospira tipperaryensis</name>
    <dbReference type="NCBI Taxonomy" id="2564040"/>
    <lineage>
        <taxon>Bacteria</taxon>
        <taxon>Pseudomonadati</taxon>
        <taxon>Spirochaetota</taxon>
        <taxon>Spirochaetia</taxon>
        <taxon>Leptospirales</taxon>
        <taxon>Leptospiraceae</taxon>
        <taxon>Leptospira</taxon>
    </lineage>
</organism>
<keyword evidence="2" id="KW-1185">Reference proteome</keyword>
<sequence length="65" mass="7750">MTFAVAPVYCDIPIQNRFGKGPRNFCVKRTNKIRTVLFQRKRTFTNEAFKKHKVEKQYERVLTSI</sequence>